<protein>
    <submittedName>
        <fullName evidence="5">N-acetylneuraminic acid mutarotase</fullName>
    </submittedName>
</protein>
<dbReference type="InterPro" id="IPR006652">
    <property type="entry name" value="Kelch_1"/>
</dbReference>
<dbReference type="PANTHER" id="PTHR46344">
    <property type="entry name" value="OS02G0202900 PROTEIN"/>
    <property type="match status" value="1"/>
</dbReference>
<dbReference type="InterPro" id="IPR015915">
    <property type="entry name" value="Kelch-typ_b-propeller"/>
</dbReference>
<dbReference type="SUPFAM" id="SSF117281">
    <property type="entry name" value="Kelch motif"/>
    <property type="match status" value="3"/>
</dbReference>
<keyword evidence="3" id="KW-0812">Transmembrane</keyword>
<dbReference type="PROSITE" id="PS50825">
    <property type="entry name" value="HYR"/>
    <property type="match status" value="2"/>
</dbReference>
<feature type="domain" description="HYR" evidence="4">
    <location>
        <begin position="1098"/>
        <end position="1177"/>
    </location>
</feature>
<dbReference type="SMART" id="SM00612">
    <property type="entry name" value="Kelch"/>
    <property type="match status" value="12"/>
</dbReference>
<dbReference type="Pfam" id="PF02494">
    <property type="entry name" value="HYR"/>
    <property type="match status" value="2"/>
</dbReference>
<evidence type="ECO:0000313" key="6">
    <source>
        <dbReference type="Proteomes" id="UP000183760"/>
    </source>
</evidence>
<gene>
    <name evidence="5" type="ORF">SAMN05443572_11373</name>
</gene>
<keyword evidence="1" id="KW-0880">Kelch repeat</keyword>
<dbReference type="PANTHER" id="PTHR46344:SF27">
    <property type="entry name" value="KELCH REPEAT SUPERFAMILY PROTEIN"/>
    <property type="match status" value="1"/>
</dbReference>
<dbReference type="Pfam" id="PF17963">
    <property type="entry name" value="Big_9"/>
    <property type="match status" value="1"/>
</dbReference>
<organism evidence="5 6">
    <name type="scientific">Myxococcus fulvus</name>
    <dbReference type="NCBI Taxonomy" id="33"/>
    <lineage>
        <taxon>Bacteria</taxon>
        <taxon>Pseudomonadati</taxon>
        <taxon>Myxococcota</taxon>
        <taxon>Myxococcia</taxon>
        <taxon>Myxococcales</taxon>
        <taxon>Cystobacterineae</taxon>
        <taxon>Myxococcaceae</taxon>
        <taxon>Myxococcus</taxon>
    </lineage>
</organism>
<evidence type="ECO:0000313" key="5">
    <source>
        <dbReference type="EMBL" id="SEU38456.1"/>
    </source>
</evidence>
<dbReference type="Gene3D" id="2.130.10.80">
    <property type="entry name" value="Galactose oxidase/kelch, beta-propeller"/>
    <property type="match status" value="6"/>
</dbReference>
<feature type="transmembrane region" description="Helical" evidence="3">
    <location>
        <begin position="1270"/>
        <end position="1290"/>
    </location>
</feature>
<keyword evidence="3" id="KW-1133">Transmembrane helix</keyword>
<sequence length="1300" mass="133762">MQSRCVLQRLVLMLCCAVVWSCEQQRELPAAEDALALARSYFPELATDEGAPRRFSSSDTPASGKDARALTARLIGSGTLEISTRGLSFRVESSPGEADHGTPRHEGAVSYVGERHFFFPVGGFAELSQGWRGSRIEEAWVVDASEPTHRAEYRVTLPATVTRLRDTGEVIEFLDEDGSPVLRFHPSEVRDAEGTSRRGAARLSGVRESAVAKVFDVVSPQVGIVSEVALAGLQAPLVVDPGWSSTGVMATARAQHAAIPLTDGSVLAVGGVNSLGFVTSAERFDPTRGAWSVVAAPGITGNTTVGLMLPSGRAVAFTDGSQTGRLYDAAANTWTATGAMSANRSLPTATLLSSGQVLVAGGSNLATAELYDPTTNTFTATGAMSTVRRAHVAARLRDGRVLVVSGFNNTEIEVPTAEIYDPTAGTWTLAAPPLVPRHYATGTLLPDGRVLLAGGRTRTDVTTHAELYDPTANTWTATGALRLPRNGHTATLLPDGKVVVMGGSDFGRVGQTVSEIYDPATGTWSDAGTLAAGRENATATLLVTGQVLVAGGFNQSGGSTVFSAETDRYEASSSRWTPAGALATAREAQSAVLLPSGQVLVAGGRADTGVLGDTERYTPASDAWAPAAPMSTTRERATLTLLRSGQVLAIGGANDGGARLSSAERYDPTTDTWAPAGNMAGARDGHTATLLATGDVLVTGGRLAGVTEIYDVAANTWRPVATTPETRTNHAAVLLPDGRVLVAGGRFSATSVNSAEIYDPALDTWNPVASLAEGRARFSLTLLPSGRVLAAGGLSPTAQTATAELYDPTTNTWSPAGSLTTARSDHSAVLLPSGRVLVAGGEGAAGVLNSAELYDPVTNTWQPAANLPEGRTLSNLIMLSTGEALTFGGQDSGGLWLTSALRYDDTGAQPAWRPTVATPDQVPIGCPVRITGTGFQGISGASSGDYRDSSTAFPQVRLQAVEGRRLWSLPGSDMSATGVTATIPASATPGAYVLSVFANGVGGGRMVRAVTNTAPVAQDLAALSSNGTPVEVTLTGTDAEGSVLTFIIVTPPAHGTLSGTPPNLTYTPNPGYIGPDSFTYRARDCGLDSNVATVGLDVTDDPPTLTCPADLVVDATSASGAVVDYPPATASDNGGPAPTVTYSPPSGSTLPLGDTTVTVTAVDAGGQQVTCTFRVTVRDTTAPTLTCPADIQVQSDAQGGAEVTYSVPPPTDTAGAVTVTTSHPSGSRFPTGRTRVTVTATDASGNSSRCEFDVTVQTFVVRIAGGSCQAAGGGANLALVVLAVLAVWAGRRRGREEAGR</sequence>
<dbReference type="Pfam" id="PF01344">
    <property type="entry name" value="Kelch_1"/>
    <property type="match status" value="4"/>
</dbReference>
<name>A0ABY1CU72_MYXFU</name>
<dbReference type="SUPFAM" id="SSF50965">
    <property type="entry name" value="Galactose oxidase, central domain"/>
    <property type="match status" value="1"/>
</dbReference>
<dbReference type="Gene3D" id="2.120.10.80">
    <property type="entry name" value="Kelch-type beta propeller"/>
    <property type="match status" value="2"/>
</dbReference>
<keyword evidence="6" id="KW-1185">Reference proteome</keyword>
<evidence type="ECO:0000259" key="4">
    <source>
        <dbReference type="PROSITE" id="PS50825"/>
    </source>
</evidence>
<keyword evidence="3" id="KW-0472">Membrane</keyword>
<proteinExistence type="predicted"/>
<dbReference type="InterPro" id="IPR003410">
    <property type="entry name" value="HYR_dom"/>
</dbReference>
<dbReference type="EMBL" id="FOIB01000013">
    <property type="protein sequence ID" value="SEU38456.1"/>
    <property type="molecule type" value="Genomic_DNA"/>
</dbReference>
<evidence type="ECO:0000256" key="3">
    <source>
        <dbReference type="SAM" id="Phobius"/>
    </source>
</evidence>
<reference evidence="5 6" key="1">
    <citation type="submission" date="2016-10" db="EMBL/GenBank/DDBJ databases">
        <authorList>
            <person name="Varghese N."/>
            <person name="Submissions S."/>
        </authorList>
    </citation>
    <scope>NUCLEOTIDE SEQUENCE [LARGE SCALE GENOMIC DNA]</scope>
    <source>
        <strain evidence="5 6">DSM 16525</strain>
    </source>
</reference>
<dbReference type="Gene3D" id="2.60.40.3440">
    <property type="match status" value="1"/>
</dbReference>
<dbReference type="InterPro" id="IPR011043">
    <property type="entry name" value="Gal_Oxase/kelch_b-propeller"/>
</dbReference>
<accession>A0ABY1CU72</accession>
<dbReference type="Pfam" id="PF24681">
    <property type="entry name" value="Kelch_KLHDC2_KLHL20_DRC7"/>
    <property type="match status" value="1"/>
</dbReference>
<feature type="domain" description="HYR" evidence="4">
    <location>
        <begin position="1178"/>
        <end position="1258"/>
    </location>
</feature>
<dbReference type="Proteomes" id="UP000183760">
    <property type="component" value="Unassembled WGS sequence"/>
</dbReference>
<comment type="caution">
    <text evidence="5">The sequence shown here is derived from an EMBL/GenBank/DDBJ whole genome shotgun (WGS) entry which is preliminary data.</text>
</comment>
<evidence type="ECO:0000256" key="2">
    <source>
        <dbReference type="ARBA" id="ARBA00022737"/>
    </source>
</evidence>
<keyword evidence="2" id="KW-0677">Repeat</keyword>
<dbReference type="InterPro" id="IPR037293">
    <property type="entry name" value="Gal_Oxidase_central_sf"/>
</dbReference>
<evidence type="ECO:0000256" key="1">
    <source>
        <dbReference type="ARBA" id="ARBA00022441"/>
    </source>
</evidence>